<organism evidence="1 2">
    <name type="scientific">Saccharospirillum mangrovi</name>
    <dbReference type="NCBI Taxonomy" id="2161747"/>
    <lineage>
        <taxon>Bacteria</taxon>
        <taxon>Pseudomonadati</taxon>
        <taxon>Pseudomonadota</taxon>
        <taxon>Gammaproteobacteria</taxon>
        <taxon>Oceanospirillales</taxon>
        <taxon>Saccharospirillaceae</taxon>
        <taxon>Saccharospirillum</taxon>
    </lineage>
</organism>
<accession>A0ABV8A0W1</accession>
<proteinExistence type="predicted"/>
<comment type="caution">
    <text evidence="1">The sequence shown here is derived from an EMBL/GenBank/DDBJ whole genome shotgun (WGS) entry which is preliminary data.</text>
</comment>
<keyword evidence="2" id="KW-1185">Reference proteome</keyword>
<evidence type="ECO:0000313" key="2">
    <source>
        <dbReference type="Proteomes" id="UP001595617"/>
    </source>
</evidence>
<reference evidence="2" key="1">
    <citation type="journal article" date="2019" name="Int. J. Syst. Evol. Microbiol.">
        <title>The Global Catalogue of Microorganisms (GCM) 10K type strain sequencing project: providing services to taxonomists for standard genome sequencing and annotation.</title>
        <authorList>
            <consortium name="The Broad Institute Genomics Platform"/>
            <consortium name="The Broad Institute Genome Sequencing Center for Infectious Disease"/>
            <person name="Wu L."/>
            <person name="Ma J."/>
        </authorList>
    </citation>
    <scope>NUCLEOTIDE SEQUENCE [LARGE SCALE GENOMIC DNA]</scope>
    <source>
        <strain evidence="2">IBRC 10765</strain>
    </source>
</reference>
<sequence>MLTLVALVLSATVAYFLFPYVRHLYIDTPVWTAQAEDDCDLHQAACRVAVPNGWVELSLAPNPIELLTPLTLTVTLEGYTPEQLHVDLSSPDMYMGFNRPELLPTGLPGEFQGVTALGVCVLETMMWEAKVLLPVAGGMGEVSFTFSTTRNF</sequence>
<name>A0ABV8A0W1_9GAMM</name>
<evidence type="ECO:0000313" key="1">
    <source>
        <dbReference type="EMBL" id="MFC3853261.1"/>
    </source>
</evidence>
<protein>
    <submittedName>
        <fullName evidence="1">Uncharacterized protein</fullName>
    </submittedName>
</protein>
<gene>
    <name evidence="1" type="ORF">ACFOOG_10500</name>
</gene>
<dbReference type="EMBL" id="JBHRYR010000003">
    <property type="protein sequence ID" value="MFC3853261.1"/>
    <property type="molecule type" value="Genomic_DNA"/>
</dbReference>
<dbReference type="Proteomes" id="UP001595617">
    <property type="component" value="Unassembled WGS sequence"/>
</dbReference>